<dbReference type="AlphaFoldDB" id="A0A0S3PZK4"/>
<evidence type="ECO:0000256" key="1">
    <source>
        <dbReference type="SAM" id="Phobius"/>
    </source>
</evidence>
<keyword evidence="1" id="KW-0472">Membrane</keyword>
<feature type="transmembrane region" description="Helical" evidence="1">
    <location>
        <begin position="72"/>
        <end position="90"/>
    </location>
</feature>
<dbReference type="KEGG" id="vgo:GJW-30_1_03898"/>
<accession>A0A0S3PZK4</accession>
<feature type="transmembrane region" description="Helical" evidence="1">
    <location>
        <begin position="102"/>
        <end position="121"/>
    </location>
</feature>
<keyword evidence="1" id="KW-1133">Transmembrane helix</keyword>
<reference evidence="2 3" key="1">
    <citation type="submission" date="2015-08" db="EMBL/GenBank/DDBJ databases">
        <title>Investigation of the bacterial diversity of lava forest soil.</title>
        <authorList>
            <person name="Lee J.S."/>
        </authorList>
    </citation>
    <scope>NUCLEOTIDE SEQUENCE [LARGE SCALE GENOMIC DNA]</scope>
    <source>
        <strain evidence="2 3">GJW-30</strain>
    </source>
</reference>
<name>A0A0S3PZK4_9BRAD</name>
<feature type="transmembrane region" description="Helical" evidence="1">
    <location>
        <begin position="42"/>
        <end position="65"/>
    </location>
</feature>
<keyword evidence="3" id="KW-1185">Reference proteome</keyword>
<dbReference type="EMBL" id="AP014946">
    <property type="protein sequence ID" value="BAT61341.1"/>
    <property type="molecule type" value="Genomic_DNA"/>
</dbReference>
<proteinExistence type="predicted"/>
<sequence>MTLDAWLRLIAFSALVLSAALQGLSASGHFPSEHRAATLRSPAGAAILYGSIAITFASVVIAGMFAWRTLPWYASIIGAGGVLLATPLLLQPFSDSFVNGRSALLVFSGIAAAIALAMLRYI</sequence>
<keyword evidence="1" id="KW-0812">Transmembrane</keyword>
<evidence type="ECO:0000313" key="2">
    <source>
        <dbReference type="EMBL" id="BAT61341.1"/>
    </source>
</evidence>
<protein>
    <submittedName>
        <fullName evidence="2">Uncharacterized protein</fullName>
    </submittedName>
</protein>
<evidence type="ECO:0000313" key="3">
    <source>
        <dbReference type="Proteomes" id="UP000236884"/>
    </source>
</evidence>
<dbReference type="OrthoDB" id="9954229at2"/>
<dbReference type="RefSeq" id="WP_096358051.1">
    <property type="nucleotide sequence ID" value="NZ_AP014946.1"/>
</dbReference>
<gene>
    <name evidence="2" type="ORF">GJW-30_1_03898</name>
</gene>
<organism evidence="2 3">
    <name type="scientific">Variibacter gotjawalensis</name>
    <dbReference type="NCBI Taxonomy" id="1333996"/>
    <lineage>
        <taxon>Bacteria</taxon>
        <taxon>Pseudomonadati</taxon>
        <taxon>Pseudomonadota</taxon>
        <taxon>Alphaproteobacteria</taxon>
        <taxon>Hyphomicrobiales</taxon>
        <taxon>Nitrobacteraceae</taxon>
        <taxon>Variibacter</taxon>
    </lineage>
</organism>
<dbReference type="Proteomes" id="UP000236884">
    <property type="component" value="Chromosome"/>
</dbReference>